<name>A0A2K8U2B4_9GAMM</name>
<dbReference type="AlphaFoldDB" id="A0A2K8U2B4"/>
<sequence length="158" mass="17293">MSKPKVYIETSVISYLTARPSNDLRTAANQVATTDWWDGRRNQFEVFVSSFVVAEASKGHPEAATRRLDAIARIPKLEATEEVRALGLALVAEGALPSQAEIDAYHIAIAAVNAVDYLLTWNCSHIANASLRSKIETVCRSHGVEPPIICTPTELMED</sequence>
<dbReference type="EMBL" id="CP020370">
    <property type="protein sequence ID" value="AUB79726.1"/>
    <property type="molecule type" value="Genomic_DNA"/>
</dbReference>
<keyword evidence="1" id="KW-0238">DNA-binding</keyword>
<dbReference type="SUPFAM" id="SSF88723">
    <property type="entry name" value="PIN domain-like"/>
    <property type="match status" value="1"/>
</dbReference>
<proteinExistence type="predicted"/>
<dbReference type="Proteomes" id="UP000232638">
    <property type="component" value="Chromosome"/>
</dbReference>
<accession>A0A2K8U2B4</accession>
<organism evidence="1 2">
    <name type="scientific">Candidatus Thiodictyon syntrophicum</name>
    <dbReference type="NCBI Taxonomy" id="1166950"/>
    <lineage>
        <taxon>Bacteria</taxon>
        <taxon>Pseudomonadati</taxon>
        <taxon>Pseudomonadota</taxon>
        <taxon>Gammaproteobacteria</taxon>
        <taxon>Chromatiales</taxon>
        <taxon>Chromatiaceae</taxon>
        <taxon>Thiodictyon</taxon>
    </lineage>
</organism>
<dbReference type="CDD" id="cd18687">
    <property type="entry name" value="PIN_VapC-like"/>
    <property type="match status" value="1"/>
</dbReference>
<gene>
    <name evidence="1" type="ORF">THSYN_01310</name>
</gene>
<reference evidence="1 2" key="1">
    <citation type="submission" date="2017-03" db="EMBL/GenBank/DDBJ databases">
        <title>Complete genome sequence of Candidatus 'Thiodictyon syntrophicum' sp. nov. strain Cad16T, a photolithoautotroph purple sulfur bacterium isolated from an alpine meromictic lake.</title>
        <authorList>
            <person name="Luedin S.M."/>
            <person name="Pothier J.F."/>
            <person name="Danza F."/>
            <person name="Storelli N."/>
            <person name="Wittwer M."/>
            <person name="Tonolla M."/>
        </authorList>
    </citation>
    <scope>NUCLEOTIDE SEQUENCE [LARGE SCALE GENOMIC DNA]</scope>
    <source>
        <strain evidence="1 2">Cad16T</strain>
    </source>
</reference>
<dbReference type="OrthoDB" id="5625074at2"/>
<keyword evidence="2" id="KW-1185">Reference proteome</keyword>
<dbReference type="KEGG" id="tsy:THSYN_01310"/>
<evidence type="ECO:0000313" key="1">
    <source>
        <dbReference type="EMBL" id="AUB79726.1"/>
    </source>
</evidence>
<dbReference type="GO" id="GO:0003677">
    <property type="term" value="F:DNA binding"/>
    <property type="evidence" value="ECO:0007669"/>
    <property type="project" value="UniProtKB-KW"/>
</dbReference>
<protein>
    <submittedName>
        <fullName evidence="1">DNA-binding protein</fullName>
    </submittedName>
</protein>
<evidence type="ECO:0000313" key="2">
    <source>
        <dbReference type="Proteomes" id="UP000232638"/>
    </source>
</evidence>
<dbReference type="InterPro" id="IPR029060">
    <property type="entry name" value="PIN-like_dom_sf"/>
</dbReference>
<dbReference type="RefSeq" id="WP_100917544.1">
    <property type="nucleotide sequence ID" value="NZ_CP020370.1"/>
</dbReference>